<evidence type="ECO:0000313" key="2">
    <source>
        <dbReference type="Proteomes" id="UP000254437"/>
    </source>
</evidence>
<proteinExistence type="predicted"/>
<protein>
    <submittedName>
        <fullName evidence="1">Domain of uncharacterized function (DUF3841)</fullName>
    </submittedName>
</protein>
<name>A0A378TUV9_MORLA</name>
<dbReference type="InterPro" id="IPR024211">
    <property type="entry name" value="DUF3841"/>
</dbReference>
<dbReference type="Proteomes" id="UP000254437">
    <property type="component" value="Unassembled WGS sequence"/>
</dbReference>
<dbReference type="EMBL" id="UGQU01000003">
    <property type="protein sequence ID" value="STZ64044.1"/>
    <property type="molecule type" value="Genomic_DNA"/>
</dbReference>
<dbReference type="AlphaFoldDB" id="A0A378TUV9"/>
<organism evidence="1 2">
    <name type="scientific">Moraxella lacunata</name>
    <dbReference type="NCBI Taxonomy" id="477"/>
    <lineage>
        <taxon>Bacteria</taxon>
        <taxon>Pseudomonadati</taxon>
        <taxon>Pseudomonadota</taxon>
        <taxon>Gammaproteobacteria</taxon>
        <taxon>Moraxellales</taxon>
        <taxon>Moraxellaceae</taxon>
        <taxon>Moraxella</taxon>
    </lineage>
</organism>
<sequence>MRLWTVQPFDWYETLMSDGVICAKGELIDWLNEDNFKVAYHWLMAQMEHKIGKSPMPNSYPIWAWYQWQNTKQKKPDLRFKGIGIKGQKSVLLEIEKSDDEVLLSDFDLWHAVLNEYYIADNIKDDDWFDDLLKQANIDYCDKHLYPPNIRQIMQNSWQKIFDMDYCAEYSTNLFSQKNIQATFWQLSIDEIKSVRIFIAK</sequence>
<dbReference type="Pfam" id="PF12952">
    <property type="entry name" value="DUF3841"/>
    <property type="match status" value="1"/>
</dbReference>
<reference evidence="1 2" key="1">
    <citation type="submission" date="2018-06" db="EMBL/GenBank/DDBJ databases">
        <authorList>
            <consortium name="Pathogen Informatics"/>
            <person name="Doyle S."/>
        </authorList>
    </citation>
    <scope>NUCLEOTIDE SEQUENCE [LARGE SCALE GENOMIC DNA]</scope>
    <source>
        <strain evidence="1 2">NCTC10359</strain>
    </source>
</reference>
<evidence type="ECO:0000313" key="1">
    <source>
        <dbReference type="EMBL" id="STZ64044.1"/>
    </source>
</evidence>
<accession>A0A378TUV9</accession>
<dbReference type="RefSeq" id="WP_115008298.1">
    <property type="nucleotide sequence ID" value="NZ_UGQU01000003.1"/>
</dbReference>
<gene>
    <name evidence="1" type="ORF">NCTC10359_02488</name>
</gene>